<dbReference type="OrthoDB" id="9812260at2"/>
<dbReference type="Proteomes" id="UP000002033">
    <property type="component" value="Chromosome"/>
</dbReference>
<dbReference type="eggNOG" id="COG3706">
    <property type="taxonomic scope" value="Bacteria"/>
</dbReference>
<dbReference type="EMBL" id="CP002083">
    <property type="protein sequence ID" value="ADJ24871.1"/>
    <property type="molecule type" value="Genomic_DNA"/>
</dbReference>
<dbReference type="SMART" id="SM00267">
    <property type="entry name" value="GGDEF"/>
    <property type="match status" value="1"/>
</dbReference>
<organism evidence="5 6">
    <name type="scientific">Hyphomicrobium denitrificans (strain ATCC 51888 / DSM 1869 / NCIMB 11706 / TK 0415)</name>
    <dbReference type="NCBI Taxonomy" id="582899"/>
    <lineage>
        <taxon>Bacteria</taxon>
        <taxon>Pseudomonadati</taxon>
        <taxon>Pseudomonadota</taxon>
        <taxon>Alphaproteobacteria</taxon>
        <taxon>Hyphomicrobiales</taxon>
        <taxon>Hyphomicrobiaceae</taxon>
        <taxon>Hyphomicrobium</taxon>
    </lineage>
</organism>
<keyword evidence="3" id="KW-1133">Transmembrane helix</keyword>
<dbReference type="HOGENOM" id="CLU_745509_0_0_5"/>
<feature type="domain" description="GGDEF" evidence="4">
    <location>
        <begin position="236"/>
        <end position="371"/>
    </location>
</feature>
<feature type="transmembrane region" description="Helical" evidence="3">
    <location>
        <begin position="70"/>
        <end position="94"/>
    </location>
</feature>
<feature type="transmembrane region" description="Helical" evidence="3">
    <location>
        <begin position="12"/>
        <end position="33"/>
    </location>
</feature>
<dbReference type="SUPFAM" id="SSF55073">
    <property type="entry name" value="Nucleotide cyclase"/>
    <property type="match status" value="1"/>
</dbReference>
<dbReference type="AlphaFoldDB" id="D8JVZ2"/>
<dbReference type="PANTHER" id="PTHR45138:SF2">
    <property type="entry name" value="DIGUANYLATE CYCLASE VDCA"/>
    <property type="match status" value="1"/>
</dbReference>
<dbReference type="KEGG" id="hdn:Hden_3076"/>
<keyword evidence="3" id="KW-0472">Membrane</keyword>
<evidence type="ECO:0000256" key="2">
    <source>
        <dbReference type="SAM" id="Coils"/>
    </source>
</evidence>
<keyword evidence="2" id="KW-0175">Coiled coil</keyword>
<dbReference type="NCBIfam" id="TIGR00254">
    <property type="entry name" value="GGDEF"/>
    <property type="match status" value="1"/>
</dbReference>
<dbReference type="InterPro" id="IPR050469">
    <property type="entry name" value="Diguanylate_Cyclase"/>
</dbReference>
<evidence type="ECO:0000313" key="6">
    <source>
        <dbReference type="Proteomes" id="UP000002033"/>
    </source>
</evidence>
<proteinExistence type="predicted"/>
<name>D8JVZ2_HYPDA</name>
<dbReference type="STRING" id="582899.Hden_3076"/>
<feature type="coiled-coil region" evidence="2">
    <location>
        <begin position="164"/>
        <end position="198"/>
    </location>
</feature>
<protein>
    <recommendedName>
        <fullName evidence="1">diguanylate cyclase</fullName>
        <ecNumber evidence="1">2.7.7.65</ecNumber>
    </recommendedName>
</protein>
<dbReference type="GO" id="GO:0052621">
    <property type="term" value="F:diguanylate cyclase activity"/>
    <property type="evidence" value="ECO:0007669"/>
    <property type="project" value="UniProtKB-EC"/>
</dbReference>
<evidence type="ECO:0000256" key="3">
    <source>
        <dbReference type="SAM" id="Phobius"/>
    </source>
</evidence>
<gene>
    <name evidence="5" type="ordered locus">Hden_3076</name>
</gene>
<dbReference type="InterPro" id="IPR043128">
    <property type="entry name" value="Rev_trsase/Diguanyl_cyclase"/>
</dbReference>
<dbReference type="InterPro" id="IPR029787">
    <property type="entry name" value="Nucleotide_cyclase"/>
</dbReference>
<sequence>MGTITSRQFPFSAVIMITSLVAVASAYFLWTLWMRSDFGLTTWAEWSDISWQVAEVDSRGRIIRLGSHPMAIAALAGTISVCFVAFMFGAWQFLTGNEIRRKKDNDAASNRIEKVGQELDDEVLVLLGLLRQHTDVSSLHSEVLAKVNKTLPSLTTPDQVRGVVQRLIAENTKIRSEVDVLNARLQQSQTQIEKLRSSLSESQYLGMLDAVTQLKNRHWLEANLPREVKAASELNEPLCLIMADVDHFKKINDTFGHTVGDEILRRFGELLSKNIKGRDTAVRYGGEEFVVLLPQTQIEGADNLGEQIRDELQRKKWMHHRTGKPIGTVTASFGIAELRPGDGPESLLERADAKLYEAKADGRNCVKSDSD</sequence>
<evidence type="ECO:0000313" key="5">
    <source>
        <dbReference type="EMBL" id="ADJ24871.1"/>
    </source>
</evidence>
<dbReference type="GO" id="GO:1902201">
    <property type="term" value="P:negative regulation of bacterial-type flagellum-dependent cell motility"/>
    <property type="evidence" value="ECO:0007669"/>
    <property type="project" value="TreeGrafter"/>
</dbReference>
<dbReference type="PROSITE" id="PS50887">
    <property type="entry name" value="GGDEF"/>
    <property type="match status" value="1"/>
</dbReference>
<evidence type="ECO:0000256" key="1">
    <source>
        <dbReference type="ARBA" id="ARBA00012528"/>
    </source>
</evidence>
<dbReference type="FunFam" id="3.30.70.270:FF:000001">
    <property type="entry name" value="Diguanylate cyclase domain protein"/>
    <property type="match status" value="1"/>
</dbReference>
<dbReference type="CDD" id="cd01949">
    <property type="entry name" value="GGDEF"/>
    <property type="match status" value="1"/>
</dbReference>
<dbReference type="EC" id="2.7.7.65" evidence="1"/>
<dbReference type="Pfam" id="PF00990">
    <property type="entry name" value="GGDEF"/>
    <property type="match status" value="1"/>
</dbReference>
<reference evidence="6" key="1">
    <citation type="journal article" date="2011" name="J. Bacteriol.">
        <title>Genome sequences of eight morphologically diverse alphaproteobacteria.</title>
        <authorList>
            <consortium name="US DOE Joint Genome Institute"/>
            <person name="Brown P.J."/>
            <person name="Kysela D.T."/>
            <person name="Buechlein A."/>
            <person name="Hemmerich C."/>
            <person name="Brun Y.V."/>
        </authorList>
    </citation>
    <scope>NUCLEOTIDE SEQUENCE [LARGE SCALE GENOMIC DNA]</scope>
    <source>
        <strain evidence="6">ATCC 51888 / DSM 1869 / NCIB 11706 / TK 0415</strain>
    </source>
</reference>
<keyword evidence="3" id="KW-0812">Transmembrane</keyword>
<dbReference type="InterPro" id="IPR000160">
    <property type="entry name" value="GGDEF_dom"/>
</dbReference>
<evidence type="ECO:0000259" key="4">
    <source>
        <dbReference type="PROSITE" id="PS50887"/>
    </source>
</evidence>
<keyword evidence="6" id="KW-1185">Reference proteome</keyword>
<dbReference type="PANTHER" id="PTHR45138">
    <property type="entry name" value="REGULATORY COMPONENTS OF SENSORY TRANSDUCTION SYSTEM"/>
    <property type="match status" value="1"/>
</dbReference>
<dbReference type="GO" id="GO:0005886">
    <property type="term" value="C:plasma membrane"/>
    <property type="evidence" value="ECO:0007669"/>
    <property type="project" value="TreeGrafter"/>
</dbReference>
<dbReference type="GO" id="GO:0043709">
    <property type="term" value="P:cell adhesion involved in single-species biofilm formation"/>
    <property type="evidence" value="ECO:0007669"/>
    <property type="project" value="TreeGrafter"/>
</dbReference>
<accession>D8JVZ2</accession>
<dbReference type="Gene3D" id="3.30.70.270">
    <property type="match status" value="1"/>
</dbReference>